<dbReference type="InParanoid" id="A0A166NLQ2"/>
<gene>
    <name evidence="1" type="ORF">EXIGLDRAFT_598764</name>
</gene>
<reference evidence="1 2" key="1">
    <citation type="journal article" date="2016" name="Mol. Biol. Evol.">
        <title>Comparative Genomics of Early-Diverging Mushroom-Forming Fungi Provides Insights into the Origins of Lignocellulose Decay Capabilities.</title>
        <authorList>
            <person name="Nagy L.G."/>
            <person name="Riley R."/>
            <person name="Tritt A."/>
            <person name="Adam C."/>
            <person name="Daum C."/>
            <person name="Floudas D."/>
            <person name="Sun H."/>
            <person name="Yadav J.S."/>
            <person name="Pangilinan J."/>
            <person name="Larsson K.H."/>
            <person name="Matsuura K."/>
            <person name="Barry K."/>
            <person name="Labutti K."/>
            <person name="Kuo R."/>
            <person name="Ohm R.A."/>
            <person name="Bhattacharya S.S."/>
            <person name="Shirouzu T."/>
            <person name="Yoshinaga Y."/>
            <person name="Martin F.M."/>
            <person name="Grigoriev I.V."/>
            <person name="Hibbett D.S."/>
        </authorList>
    </citation>
    <scope>NUCLEOTIDE SEQUENCE [LARGE SCALE GENOMIC DNA]</scope>
    <source>
        <strain evidence="1 2">HHB12029</strain>
    </source>
</reference>
<dbReference type="Gene3D" id="3.90.1200.10">
    <property type="match status" value="1"/>
</dbReference>
<dbReference type="Proteomes" id="UP000077266">
    <property type="component" value="Unassembled WGS sequence"/>
</dbReference>
<proteinExistence type="predicted"/>
<feature type="non-terminal residue" evidence="1">
    <location>
        <position position="61"/>
    </location>
</feature>
<sequence>AFRGKPRSEVPVVYDELECEYCRVMGLEYPIREMTFASSWMVFRLAVITQGIAARYARRQA</sequence>
<name>A0A166NLQ2_EXIGL</name>
<evidence type="ECO:0000313" key="1">
    <source>
        <dbReference type="EMBL" id="KZV79305.1"/>
    </source>
</evidence>
<feature type="non-terminal residue" evidence="1">
    <location>
        <position position="1"/>
    </location>
</feature>
<evidence type="ECO:0000313" key="2">
    <source>
        <dbReference type="Proteomes" id="UP000077266"/>
    </source>
</evidence>
<protein>
    <submittedName>
        <fullName evidence="1">Uncharacterized protein</fullName>
    </submittedName>
</protein>
<dbReference type="EMBL" id="KV426641">
    <property type="protein sequence ID" value="KZV79305.1"/>
    <property type="molecule type" value="Genomic_DNA"/>
</dbReference>
<keyword evidence="2" id="KW-1185">Reference proteome</keyword>
<dbReference type="AlphaFoldDB" id="A0A166NLQ2"/>
<dbReference type="OrthoDB" id="191037at2759"/>
<accession>A0A166NLQ2</accession>
<organism evidence="1 2">
    <name type="scientific">Exidia glandulosa HHB12029</name>
    <dbReference type="NCBI Taxonomy" id="1314781"/>
    <lineage>
        <taxon>Eukaryota</taxon>
        <taxon>Fungi</taxon>
        <taxon>Dikarya</taxon>
        <taxon>Basidiomycota</taxon>
        <taxon>Agaricomycotina</taxon>
        <taxon>Agaricomycetes</taxon>
        <taxon>Auriculariales</taxon>
        <taxon>Exidiaceae</taxon>
        <taxon>Exidia</taxon>
    </lineage>
</organism>